<evidence type="ECO:0000313" key="6">
    <source>
        <dbReference type="Proteomes" id="UP000217720"/>
    </source>
</evidence>
<proteinExistence type="predicted"/>
<dbReference type="SMART" id="SM00342">
    <property type="entry name" value="HTH_ARAC"/>
    <property type="match status" value="1"/>
</dbReference>
<comment type="caution">
    <text evidence="5">The sequence shown here is derived from an EMBL/GenBank/DDBJ whole genome shotgun (WGS) entry which is preliminary data.</text>
</comment>
<keyword evidence="3" id="KW-0804">Transcription</keyword>
<dbReference type="PROSITE" id="PS01124">
    <property type="entry name" value="HTH_ARAC_FAMILY_2"/>
    <property type="match status" value="1"/>
</dbReference>
<dbReference type="EMBL" id="NRGO01000007">
    <property type="protein sequence ID" value="PCC50787.1"/>
    <property type="molecule type" value="Genomic_DNA"/>
</dbReference>
<evidence type="ECO:0000259" key="4">
    <source>
        <dbReference type="PROSITE" id="PS01124"/>
    </source>
</evidence>
<dbReference type="InterPro" id="IPR018060">
    <property type="entry name" value="HTH_AraC"/>
</dbReference>
<dbReference type="Proteomes" id="UP000217720">
    <property type="component" value="Unassembled WGS sequence"/>
</dbReference>
<accession>A0A2A3ZH09</accession>
<dbReference type="Pfam" id="PF14525">
    <property type="entry name" value="AraC_binding_2"/>
    <property type="match status" value="1"/>
</dbReference>
<dbReference type="GO" id="GO:0043565">
    <property type="term" value="F:sequence-specific DNA binding"/>
    <property type="evidence" value="ECO:0007669"/>
    <property type="project" value="InterPro"/>
</dbReference>
<name>A0A2A3ZH09_BREAU</name>
<evidence type="ECO:0000313" key="5">
    <source>
        <dbReference type="EMBL" id="PCC50787.1"/>
    </source>
</evidence>
<dbReference type="Pfam" id="PF12833">
    <property type="entry name" value="HTH_18"/>
    <property type="match status" value="1"/>
</dbReference>
<dbReference type="SUPFAM" id="SSF46689">
    <property type="entry name" value="Homeodomain-like"/>
    <property type="match status" value="1"/>
</dbReference>
<evidence type="ECO:0000256" key="3">
    <source>
        <dbReference type="ARBA" id="ARBA00023163"/>
    </source>
</evidence>
<dbReference type="PANTHER" id="PTHR46796">
    <property type="entry name" value="HTH-TYPE TRANSCRIPTIONAL ACTIVATOR RHAS-RELATED"/>
    <property type="match status" value="1"/>
</dbReference>
<evidence type="ECO:0000256" key="2">
    <source>
        <dbReference type="ARBA" id="ARBA00023125"/>
    </source>
</evidence>
<reference evidence="5 6" key="1">
    <citation type="journal article" date="2017" name="Elife">
        <title>Extensive horizontal gene transfer in cheese-associated bacteria.</title>
        <authorList>
            <person name="Bonham K.S."/>
            <person name="Wolfe B.E."/>
            <person name="Dutton R.J."/>
        </authorList>
    </citation>
    <scope>NUCLEOTIDE SEQUENCE [LARGE SCALE GENOMIC DNA]</scope>
    <source>
        <strain evidence="5 6">900_6</strain>
    </source>
</reference>
<dbReference type="InterPro" id="IPR009057">
    <property type="entry name" value="Homeodomain-like_sf"/>
</dbReference>
<dbReference type="AlphaFoldDB" id="A0A2A3ZH09"/>
<organism evidence="5 6">
    <name type="scientific">Brevibacterium aurantiacum</name>
    <dbReference type="NCBI Taxonomy" id="273384"/>
    <lineage>
        <taxon>Bacteria</taxon>
        <taxon>Bacillati</taxon>
        <taxon>Actinomycetota</taxon>
        <taxon>Actinomycetes</taxon>
        <taxon>Micrococcales</taxon>
        <taxon>Brevibacteriaceae</taxon>
        <taxon>Brevibacterium</taxon>
    </lineage>
</organism>
<keyword evidence="2" id="KW-0238">DNA-binding</keyword>
<sequence length="337" mass="36346">MIADAEVDDRSFLQRTKMLLESTASDFDGWKSLVSDSFVPLDTEPQRRGGFQGTISARDYDSVVMSHISANPHAVLRTPSLISRETAGPADGTAAAAGNYYKVSLQLKGHGLLIQDGREVSLAPGSLAIYDTSRPYTLSFDCDFSSYVMMFPQSRVNLPADTVGELTATSIGAEHQLGAVATQIITQAGAMLPTLSRSVGIRLAGNVVDLLTTVMADELAEAEVPGERQRLWAQITAYIDANLADPQLSPSTIAAAHFMSVRALHQVFEGSGETVSSEIRRRRIARCRQDLADPGQVQVPVAAIGARWGLGDPAHFSRLFRSVVGRPPAQYRRSSLT</sequence>
<dbReference type="Gene3D" id="1.10.10.60">
    <property type="entry name" value="Homeodomain-like"/>
    <property type="match status" value="1"/>
</dbReference>
<dbReference type="GO" id="GO:0003700">
    <property type="term" value="F:DNA-binding transcription factor activity"/>
    <property type="evidence" value="ECO:0007669"/>
    <property type="project" value="InterPro"/>
</dbReference>
<feature type="domain" description="HTH araC/xylS-type" evidence="4">
    <location>
        <begin position="233"/>
        <end position="334"/>
    </location>
</feature>
<dbReference type="InterPro" id="IPR050204">
    <property type="entry name" value="AraC_XylS_family_regulators"/>
</dbReference>
<protein>
    <submittedName>
        <fullName evidence="5">AraC family transcriptional regulator</fullName>
    </submittedName>
</protein>
<dbReference type="RefSeq" id="WP_096160357.1">
    <property type="nucleotide sequence ID" value="NZ_NRGO01000007.1"/>
</dbReference>
<dbReference type="PANTHER" id="PTHR46796:SF6">
    <property type="entry name" value="ARAC SUBFAMILY"/>
    <property type="match status" value="1"/>
</dbReference>
<gene>
    <name evidence="5" type="ORF">CIK62_07765</name>
</gene>
<keyword evidence="1" id="KW-0805">Transcription regulation</keyword>
<dbReference type="InterPro" id="IPR035418">
    <property type="entry name" value="AraC-bd_2"/>
</dbReference>
<evidence type="ECO:0000256" key="1">
    <source>
        <dbReference type="ARBA" id="ARBA00023015"/>
    </source>
</evidence>